<dbReference type="EMBL" id="JAVRAF010000026">
    <property type="protein sequence ID" value="MDX8305717.1"/>
    <property type="molecule type" value="Genomic_DNA"/>
</dbReference>
<reference evidence="2" key="1">
    <citation type="journal article" date="2023" name="Phytobiomes J">
        <title>Deciphering the key players within the bacterial microbiota associated with aerial crown gall tumors on rhododendron: Insights into the gallobiome.</title>
        <authorList>
            <person name="Kuzmanovic N."/>
            <person name="Nesme J."/>
            <person name="Wolf J."/>
            <person name="Neumann-Schaal M."/>
            <person name="Petersen J."/>
            <person name="Fernandez-Gnecco G."/>
            <person name="Sproeer C."/>
            <person name="Bunk B."/>
            <person name="Overmann J."/>
            <person name="Sorensen S.J."/>
            <person name="Idczak E."/>
            <person name="Smalla K."/>
        </authorList>
    </citation>
    <scope>NUCLEOTIDE SEQUENCE</scope>
    <source>
        <strain evidence="2">Rho-11.1</strain>
    </source>
</reference>
<protein>
    <submittedName>
        <fullName evidence="2">Uncharacterized protein</fullName>
    </submittedName>
</protein>
<accession>A0AAW9FGH6</accession>
<feature type="signal peptide" evidence="1">
    <location>
        <begin position="1"/>
        <end position="20"/>
    </location>
</feature>
<dbReference type="AlphaFoldDB" id="A0AAW9FGH6"/>
<sequence>MKTLAAACAALTAFTSSSYALTCEVDPANFEFTSDSPSTFNIGMKEDVDKAYDALSNSIESLKSYQKTQIFYSKGYERIAQYECSEDKCRSSEILQGLQKCNAGGMSKADACYPLAVVYHKKLYCLLFPGQTNFDPSKPFIPYIPFKTNQGVQ</sequence>
<proteinExistence type="predicted"/>
<keyword evidence="1" id="KW-0732">Signal</keyword>
<feature type="chain" id="PRO_5043499799" evidence="1">
    <location>
        <begin position="21"/>
        <end position="153"/>
    </location>
</feature>
<dbReference type="RefSeq" id="WP_320203791.1">
    <property type="nucleotide sequence ID" value="NZ_CP192783.1"/>
</dbReference>
<evidence type="ECO:0000313" key="2">
    <source>
        <dbReference type="EMBL" id="MDX8305717.1"/>
    </source>
</evidence>
<name>A0AAW9FGH6_9HYPH</name>
<comment type="caution">
    <text evidence="2">The sequence shown here is derived from an EMBL/GenBank/DDBJ whole genome shotgun (WGS) entry which is preliminary data.</text>
</comment>
<evidence type="ECO:0000256" key="1">
    <source>
        <dbReference type="SAM" id="SignalP"/>
    </source>
</evidence>
<gene>
    <name evidence="2" type="ORF">RMR22_26155</name>
</gene>
<organism evidence="2">
    <name type="scientific">Agrobacterium rosae</name>
    <dbReference type="NCBI Taxonomy" id="1972867"/>
    <lineage>
        <taxon>Bacteria</taxon>
        <taxon>Pseudomonadati</taxon>
        <taxon>Pseudomonadota</taxon>
        <taxon>Alphaproteobacteria</taxon>
        <taxon>Hyphomicrobiales</taxon>
        <taxon>Rhizobiaceae</taxon>
        <taxon>Rhizobium/Agrobacterium group</taxon>
        <taxon>Agrobacterium</taxon>
    </lineage>
</organism>